<proteinExistence type="predicted"/>
<dbReference type="PROSITE" id="PS51257">
    <property type="entry name" value="PROKAR_LIPOPROTEIN"/>
    <property type="match status" value="1"/>
</dbReference>
<keyword evidence="1" id="KW-0732">Signal</keyword>
<dbReference type="Proteomes" id="UP000268094">
    <property type="component" value="Unassembled WGS sequence"/>
</dbReference>
<reference evidence="3" key="1">
    <citation type="submission" date="2018-09" db="EMBL/GenBank/DDBJ databases">
        <authorList>
            <person name="Livingstone P.G."/>
            <person name="Whitworth D.E."/>
        </authorList>
    </citation>
    <scope>NUCLEOTIDE SEQUENCE [LARGE SCALE GENOMIC DNA]</scope>
    <source>
        <strain evidence="3">CA054A</strain>
    </source>
</reference>
<evidence type="ECO:0000256" key="1">
    <source>
        <dbReference type="SAM" id="SignalP"/>
    </source>
</evidence>
<sequence>MASFLRSWLIVAVLSAGASGCATRAKDLVTLNYGWPEQASMRVTHTVDMRTDREGRTKAQRRFTMTLGPVDEEGQRRLAIRDVEIIESMLPTFIRPRSPAIIDAQGDFQGMDPVEDDLNPLSLDVFPPNPEKKAQMTRNLIAGLEQDLRDKWNQWVGSWHGARLKPGKLEVVSSTIEVGIGRKTYEEVPAEDRQQLDVGVPCSDAEPEPRCARLHVVREPVGQTDDTKGPYARLELELVTDPSTLLPYSSRLIRMDRVNWSTKGGEPHFHESVHVEQHTFLHGMDTTAGPMARVSALQPIPTSLK</sequence>
<evidence type="ECO:0008006" key="4">
    <source>
        <dbReference type="Google" id="ProtNLM"/>
    </source>
</evidence>
<organism evidence="2 3">
    <name type="scientific">Corallococcus terminator</name>
    <dbReference type="NCBI Taxonomy" id="2316733"/>
    <lineage>
        <taxon>Bacteria</taxon>
        <taxon>Pseudomonadati</taxon>
        <taxon>Myxococcota</taxon>
        <taxon>Myxococcia</taxon>
        <taxon>Myxococcales</taxon>
        <taxon>Cystobacterineae</taxon>
        <taxon>Myxococcaceae</taxon>
        <taxon>Corallococcus</taxon>
    </lineage>
</organism>
<evidence type="ECO:0000313" key="3">
    <source>
        <dbReference type="Proteomes" id="UP000268094"/>
    </source>
</evidence>
<feature type="chain" id="PRO_5017416276" description="Lipoprotein" evidence="1">
    <location>
        <begin position="25"/>
        <end position="305"/>
    </location>
</feature>
<dbReference type="AlphaFoldDB" id="A0A3A8I3J9"/>
<evidence type="ECO:0000313" key="2">
    <source>
        <dbReference type="EMBL" id="RKG77725.1"/>
    </source>
</evidence>
<dbReference type="EMBL" id="RAVZ01000278">
    <property type="protein sequence ID" value="RKG77725.1"/>
    <property type="molecule type" value="Genomic_DNA"/>
</dbReference>
<protein>
    <recommendedName>
        <fullName evidence="4">Lipoprotein</fullName>
    </recommendedName>
</protein>
<name>A0A3A8I3J9_9BACT</name>
<keyword evidence="3" id="KW-1185">Reference proteome</keyword>
<comment type="caution">
    <text evidence="2">The sequence shown here is derived from an EMBL/GenBank/DDBJ whole genome shotgun (WGS) entry which is preliminary data.</text>
</comment>
<dbReference type="RefSeq" id="WP_147448930.1">
    <property type="nucleotide sequence ID" value="NZ_RAVZ01000278.1"/>
</dbReference>
<gene>
    <name evidence="2" type="ORF">D7V88_30685</name>
</gene>
<feature type="signal peptide" evidence="1">
    <location>
        <begin position="1"/>
        <end position="24"/>
    </location>
</feature>
<accession>A0A3A8I3J9</accession>
<dbReference type="OrthoDB" id="5506243at2"/>